<accession>A0A438EGJ6</accession>
<dbReference type="Proteomes" id="UP000288805">
    <property type="component" value="Unassembled WGS sequence"/>
</dbReference>
<dbReference type="SUPFAM" id="SSF56219">
    <property type="entry name" value="DNase I-like"/>
    <property type="match status" value="1"/>
</dbReference>
<dbReference type="AlphaFoldDB" id="A0A438EGJ6"/>
<evidence type="ECO:0000313" key="1">
    <source>
        <dbReference type="EMBL" id="RVW46836.1"/>
    </source>
</evidence>
<dbReference type="EMBL" id="QGNW01001297">
    <property type="protein sequence ID" value="RVW46836.1"/>
    <property type="molecule type" value="Genomic_DNA"/>
</dbReference>
<comment type="caution">
    <text evidence="1">The sequence shown here is derived from an EMBL/GenBank/DDBJ whole genome shotgun (WGS) entry which is preliminary data.</text>
</comment>
<organism evidence="1 2">
    <name type="scientific">Vitis vinifera</name>
    <name type="common">Grape</name>
    <dbReference type="NCBI Taxonomy" id="29760"/>
    <lineage>
        <taxon>Eukaryota</taxon>
        <taxon>Viridiplantae</taxon>
        <taxon>Streptophyta</taxon>
        <taxon>Embryophyta</taxon>
        <taxon>Tracheophyta</taxon>
        <taxon>Spermatophyta</taxon>
        <taxon>Magnoliopsida</taxon>
        <taxon>eudicotyledons</taxon>
        <taxon>Gunneridae</taxon>
        <taxon>Pentapetalae</taxon>
        <taxon>rosids</taxon>
        <taxon>Vitales</taxon>
        <taxon>Vitaceae</taxon>
        <taxon>Viteae</taxon>
        <taxon>Vitis</taxon>
    </lineage>
</organism>
<name>A0A438EGJ6_VITVI</name>
<gene>
    <name evidence="1" type="ORF">CK203_075654</name>
</gene>
<dbReference type="PANTHER" id="PTHR33710:SF64">
    <property type="entry name" value="ENDONUCLEASE_EXONUCLEASE_PHOSPHATASE DOMAIN-CONTAINING PROTEIN"/>
    <property type="match status" value="1"/>
</dbReference>
<proteinExistence type="predicted"/>
<evidence type="ECO:0000313" key="2">
    <source>
        <dbReference type="Proteomes" id="UP000288805"/>
    </source>
</evidence>
<dbReference type="InterPro" id="IPR036691">
    <property type="entry name" value="Endo/exonu/phosph_ase_sf"/>
</dbReference>
<protein>
    <submittedName>
        <fullName evidence="1">Uncharacterized protein</fullName>
    </submittedName>
</protein>
<dbReference type="PANTHER" id="PTHR33710">
    <property type="entry name" value="BNAC02G09200D PROTEIN"/>
    <property type="match status" value="1"/>
</dbReference>
<sequence>MAERVIVEETLRYGSISNLRVVESSYSSSTLFGRTPEREFCDHSGDIRESLQEENKMKLAATGGATVSGEGCWDLVEINCAALEVQNPEWIPVLTGSQDLRSEKETNWEESSLAKSRVGRFLDWRTLEAVGAAGGGDFNVILSEEERSRQRRVTPAMRRFAQVMDDLELIDLSLQSGSFTWSGRLHNQAWARLDRLMGGGKRRGPSPFGFENMWLKVEGFKDLMRSWWQGMSVSGRASYKLATKLKAIKQNLKLWNREVFGNLESNKLAALQQVDYWGQVESERRLTKEEFSSKKEVKEGYAKWVKLEEIH</sequence>
<dbReference type="Gene3D" id="3.60.10.10">
    <property type="entry name" value="Endonuclease/exonuclease/phosphatase"/>
    <property type="match status" value="1"/>
</dbReference>
<reference evidence="1 2" key="1">
    <citation type="journal article" date="2018" name="PLoS Genet.">
        <title>Population sequencing reveals clonal diversity and ancestral inbreeding in the grapevine cultivar Chardonnay.</title>
        <authorList>
            <person name="Roach M.J."/>
            <person name="Johnson D.L."/>
            <person name="Bohlmann J."/>
            <person name="van Vuuren H.J."/>
            <person name="Jones S.J."/>
            <person name="Pretorius I.S."/>
            <person name="Schmidt S.A."/>
            <person name="Borneman A.R."/>
        </authorList>
    </citation>
    <scope>NUCLEOTIDE SEQUENCE [LARGE SCALE GENOMIC DNA]</scope>
    <source>
        <strain evidence="2">cv. Chardonnay</strain>
        <tissue evidence="1">Leaf</tissue>
    </source>
</reference>